<evidence type="ECO:0000256" key="6">
    <source>
        <dbReference type="ARBA" id="ARBA00022490"/>
    </source>
</evidence>
<evidence type="ECO:0000259" key="20">
    <source>
        <dbReference type="Pfam" id="PF02525"/>
    </source>
</evidence>
<dbReference type="EC" id="1.10.5.1" evidence="15"/>
<evidence type="ECO:0000313" key="22">
    <source>
        <dbReference type="Proteomes" id="UP000683360"/>
    </source>
</evidence>
<evidence type="ECO:0000256" key="7">
    <source>
        <dbReference type="ARBA" id="ARBA00022553"/>
    </source>
</evidence>
<feature type="domain" description="Flavodoxin-like fold" evidence="20">
    <location>
        <begin position="7"/>
        <end position="214"/>
    </location>
</feature>
<dbReference type="InterPro" id="IPR051545">
    <property type="entry name" value="NAD(P)H_dehydrogenase_qn"/>
</dbReference>
<dbReference type="GO" id="GO:0001512">
    <property type="term" value="F:dihydronicotinamide riboside quinone reductase activity"/>
    <property type="evidence" value="ECO:0007669"/>
    <property type="project" value="UniProtKB-EC"/>
</dbReference>
<gene>
    <name evidence="21" type="ORF">MEDL_1719</name>
</gene>
<evidence type="ECO:0000256" key="17">
    <source>
        <dbReference type="ARBA" id="ARBA00077622"/>
    </source>
</evidence>
<keyword evidence="6" id="KW-0963">Cytoplasm</keyword>
<keyword evidence="8" id="KW-0285">Flavoprotein</keyword>
<comment type="function">
    <text evidence="14">The enzyme apparently serves as a quinone reductase in connection with conjugation reactions of hydroquinones involved in detoxification pathways as well as in biosynthetic processes such as the vitamin K-dependent gamma-carboxylation of glutamate residues in prothrombin synthesis.</text>
</comment>
<evidence type="ECO:0000256" key="5">
    <source>
        <dbReference type="ARBA" id="ARBA00011738"/>
    </source>
</evidence>
<comment type="similarity">
    <text evidence="4">Belongs to the NAD(P)H dehydrogenase (quinone) family.</text>
</comment>
<evidence type="ECO:0000256" key="16">
    <source>
        <dbReference type="ARBA" id="ARBA00073982"/>
    </source>
</evidence>
<evidence type="ECO:0000256" key="3">
    <source>
        <dbReference type="ARBA" id="ARBA00004496"/>
    </source>
</evidence>
<evidence type="ECO:0000256" key="15">
    <source>
        <dbReference type="ARBA" id="ARBA00066401"/>
    </source>
</evidence>
<evidence type="ECO:0000256" key="10">
    <source>
        <dbReference type="ARBA" id="ARBA00022827"/>
    </source>
</evidence>
<dbReference type="Gene3D" id="3.40.50.360">
    <property type="match status" value="1"/>
</dbReference>
<dbReference type="Proteomes" id="UP000683360">
    <property type="component" value="Unassembled WGS sequence"/>
</dbReference>
<proteinExistence type="inferred from homology"/>
<evidence type="ECO:0000313" key="21">
    <source>
        <dbReference type="EMBL" id="CAG2186135.1"/>
    </source>
</evidence>
<comment type="subunit">
    <text evidence="5">Homodimer.</text>
</comment>
<dbReference type="PANTHER" id="PTHR10204:SF33">
    <property type="entry name" value="RIBOSYLDIHYDRONICOTINAMIDE DEHYDROGENASE [QUINONE]"/>
    <property type="match status" value="1"/>
</dbReference>
<dbReference type="InterPro" id="IPR029039">
    <property type="entry name" value="Flavoprotein-like_sf"/>
</dbReference>
<accession>A0A8S3PQK2</accession>
<evidence type="ECO:0000256" key="19">
    <source>
        <dbReference type="ARBA" id="ARBA00083661"/>
    </source>
</evidence>
<organism evidence="21 22">
    <name type="scientific">Mytilus edulis</name>
    <name type="common">Blue mussel</name>
    <dbReference type="NCBI Taxonomy" id="6550"/>
    <lineage>
        <taxon>Eukaryota</taxon>
        <taxon>Metazoa</taxon>
        <taxon>Spiralia</taxon>
        <taxon>Lophotrochozoa</taxon>
        <taxon>Mollusca</taxon>
        <taxon>Bivalvia</taxon>
        <taxon>Autobranchia</taxon>
        <taxon>Pteriomorphia</taxon>
        <taxon>Mytilida</taxon>
        <taxon>Mytiloidea</taxon>
        <taxon>Mytilidae</taxon>
        <taxon>Mytilinae</taxon>
        <taxon>Mytilus</taxon>
    </lineage>
</organism>
<dbReference type="AlphaFoldDB" id="A0A8S3PQK2"/>
<dbReference type="Pfam" id="PF02525">
    <property type="entry name" value="Flavodoxin_2"/>
    <property type="match status" value="1"/>
</dbReference>
<comment type="cofactor">
    <cofactor evidence="1">
        <name>Zn(2+)</name>
        <dbReference type="ChEBI" id="CHEBI:29105"/>
    </cofactor>
</comment>
<keyword evidence="12 21" id="KW-0560">Oxidoreductase</keyword>
<dbReference type="PANTHER" id="PTHR10204">
    <property type="entry name" value="NAD P H OXIDOREDUCTASE-RELATED"/>
    <property type="match status" value="1"/>
</dbReference>
<dbReference type="FunFam" id="3.40.50.360:FF:000030">
    <property type="entry name" value="ribosyldihydronicotinamide dehydrogenase [quinone]"/>
    <property type="match status" value="1"/>
</dbReference>
<comment type="caution">
    <text evidence="21">The sequence shown here is derived from an EMBL/GenBank/DDBJ whole genome shotgun (WGS) entry which is preliminary data.</text>
</comment>
<dbReference type="GO" id="GO:0003955">
    <property type="term" value="F:NAD(P)H dehydrogenase (quinone) activity"/>
    <property type="evidence" value="ECO:0007669"/>
    <property type="project" value="TreeGrafter"/>
</dbReference>
<keyword evidence="9" id="KW-0479">Metal-binding</keyword>
<keyword evidence="10" id="KW-0274">FAD</keyword>
<evidence type="ECO:0000256" key="13">
    <source>
        <dbReference type="ARBA" id="ARBA00052759"/>
    </source>
</evidence>
<evidence type="ECO:0000256" key="9">
    <source>
        <dbReference type="ARBA" id="ARBA00022723"/>
    </source>
</evidence>
<evidence type="ECO:0000256" key="11">
    <source>
        <dbReference type="ARBA" id="ARBA00022833"/>
    </source>
</evidence>
<dbReference type="GO" id="GO:0005829">
    <property type="term" value="C:cytosol"/>
    <property type="evidence" value="ECO:0007669"/>
    <property type="project" value="TreeGrafter"/>
</dbReference>
<dbReference type="InterPro" id="IPR003680">
    <property type="entry name" value="Flavodoxin_fold"/>
</dbReference>
<protein>
    <recommendedName>
        <fullName evidence="16">Ribosyldihydronicotinamide dehydrogenase [quinone]</fullName>
        <ecNumber evidence="15">1.10.5.1</ecNumber>
    </recommendedName>
    <alternativeName>
        <fullName evidence="19">NRH dehydrogenase [quinone] 2</fullName>
    </alternativeName>
    <alternativeName>
        <fullName evidence="18">NRH:quinone oxidoreductase 2</fullName>
    </alternativeName>
    <alternativeName>
        <fullName evidence="17">Quinone reductase 2</fullName>
    </alternativeName>
</protein>
<evidence type="ECO:0000256" key="4">
    <source>
        <dbReference type="ARBA" id="ARBA00006252"/>
    </source>
</evidence>
<reference evidence="21" key="1">
    <citation type="submission" date="2021-03" db="EMBL/GenBank/DDBJ databases">
        <authorList>
            <person name="Bekaert M."/>
        </authorList>
    </citation>
    <scope>NUCLEOTIDE SEQUENCE</scope>
</reference>
<evidence type="ECO:0000256" key="14">
    <source>
        <dbReference type="ARBA" id="ARBA00054856"/>
    </source>
</evidence>
<dbReference type="OrthoDB" id="26889at2759"/>
<evidence type="ECO:0000256" key="8">
    <source>
        <dbReference type="ARBA" id="ARBA00022630"/>
    </source>
</evidence>
<dbReference type="GO" id="GO:0046872">
    <property type="term" value="F:metal ion binding"/>
    <property type="evidence" value="ECO:0007669"/>
    <property type="project" value="UniProtKB-KW"/>
</dbReference>
<comment type="cofactor">
    <cofactor evidence="2">
        <name>FAD</name>
        <dbReference type="ChEBI" id="CHEBI:57692"/>
    </cofactor>
</comment>
<evidence type="ECO:0000256" key="1">
    <source>
        <dbReference type="ARBA" id="ARBA00001947"/>
    </source>
</evidence>
<keyword evidence="11" id="KW-0862">Zinc</keyword>
<dbReference type="SUPFAM" id="SSF52218">
    <property type="entry name" value="Flavoproteins"/>
    <property type="match status" value="1"/>
</dbReference>
<sequence length="259" mass="29612">MCDPSQKHVLLVFAHQDGKSFNGALKDTAIDTLRSLGHSVDVSDLYSQQFEPRATKNDIRGPLQDPNLFNYSEEGRHAYRHNCQSLDIANETDKLKRADLIIFQFPLYWSSVPAILKGWFDRVLCDSFAFDFESQNVLDQGFMKGKRTVLSLTTGCTRDMLSPTGLSSDINVLLWPIQYGTLRMCGFDVLSPQISYGTKLVEEPTRQQYIKDWKCRLQNIFSEEPLSFPKLSDFDHKSLMLHEENGKKRVSSIGHRINP</sequence>
<keyword evidence="7" id="KW-0597">Phosphoprotein</keyword>
<keyword evidence="22" id="KW-1185">Reference proteome</keyword>
<name>A0A8S3PQK2_MYTED</name>
<comment type="subcellular location">
    <subcellularLocation>
        <location evidence="3">Cytoplasm</location>
    </subcellularLocation>
</comment>
<comment type="catalytic activity">
    <reaction evidence="13">
        <text>1-(beta-D-ribofuranosyl)-1,4-dihydronicotinamide + a quinone + H(+) = beta-nicotinamide D-riboside + a quinol</text>
        <dbReference type="Rhea" id="RHEA:12364"/>
        <dbReference type="ChEBI" id="CHEBI:15378"/>
        <dbReference type="ChEBI" id="CHEBI:15927"/>
        <dbReference type="ChEBI" id="CHEBI:24646"/>
        <dbReference type="ChEBI" id="CHEBI:55458"/>
        <dbReference type="ChEBI" id="CHEBI:132124"/>
        <dbReference type="EC" id="1.10.5.1"/>
    </reaction>
</comment>
<evidence type="ECO:0000256" key="18">
    <source>
        <dbReference type="ARBA" id="ARBA00077696"/>
    </source>
</evidence>
<dbReference type="EMBL" id="CAJPWZ010000117">
    <property type="protein sequence ID" value="CAG2186135.1"/>
    <property type="molecule type" value="Genomic_DNA"/>
</dbReference>
<evidence type="ECO:0000256" key="2">
    <source>
        <dbReference type="ARBA" id="ARBA00001974"/>
    </source>
</evidence>
<evidence type="ECO:0000256" key="12">
    <source>
        <dbReference type="ARBA" id="ARBA00023002"/>
    </source>
</evidence>